<keyword evidence="3" id="KW-1185">Reference proteome</keyword>
<accession>A0ABS6MKW4</accession>
<evidence type="ECO:0000313" key="3">
    <source>
        <dbReference type="Proteomes" id="UP000704611"/>
    </source>
</evidence>
<dbReference type="Pfam" id="PF16732">
    <property type="entry name" value="ComP_DUS"/>
    <property type="match status" value="1"/>
</dbReference>
<comment type="caution">
    <text evidence="2">The sequence shown here is derived from an EMBL/GenBank/DDBJ whole genome shotgun (WGS) entry which is preliminary data.</text>
</comment>
<dbReference type="InterPro" id="IPR031982">
    <property type="entry name" value="PilE-like"/>
</dbReference>
<protein>
    <submittedName>
        <fullName evidence="2">Type IV pilin protein</fullName>
    </submittedName>
</protein>
<dbReference type="Proteomes" id="UP000704611">
    <property type="component" value="Unassembled WGS sequence"/>
</dbReference>
<sequence length="151" mass="16506">MIRKLFQSISQQPLTHPKIICQGFTLIELMVAVAIVGILSAIAYPAYQQYVLKTHRAEASRLLLSAANIQERQLADHGSYTDNLLLLGVAADGSISSGRYKLQVTLSDSNSFELSASAQGPQTADRDCLVFTLDHTGQRNSSLPASLFCWH</sequence>
<dbReference type="EMBL" id="JAHRID010000004">
    <property type="protein sequence ID" value="MBV2129458.1"/>
    <property type="molecule type" value="Genomic_DNA"/>
</dbReference>
<dbReference type="Pfam" id="PF07963">
    <property type="entry name" value="N_methyl"/>
    <property type="match status" value="1"/>
</dbReference>
<dbReference type="InterPro" id="IPR012902">
    <property type="entry name" value="N_methyl_site"/>
</dbReference>
<reference evidence="2 3" key="1">
    <citation type="submission" date="2021-06" db="EMBL/GenBank/DDBJ databases">
        <title>Rheinheimera indica sp. nov., isolated from deep-sea sediment.</title>
        <authorList>
            <person name="Wang Z."/>
            <person name="Zhang X.-Y."/>
        </authorList>
    </citation>
    <scope>NUCLEOTIDE SEQUENCE [LARGE SCALE GENOMIC DNA]</scope>
    <source>
        <strain evidence="2 3">SM2107</strain>
    </source>
</reference>
<keyword evidence="1" id="KW-0472">Membrane</keyword>
<evidence type="ECO:0000256" key="1">
    <source>
        <dbReference type="SAM" id="Phobius"/>
    </source>
</evidence>
<name>A0ABS6MKW4_9GAMM</name>
<dbReference type="NCBIfam" id="TIGR02532">
    <property type="entry name" value="IV_pilin_GFxxxE"/>
    <property type="match status" value="1"/>
</dbReference>
<feature type="transmembrane region" description="Helical" evidence="1">
    <location>
        <begin position="21"/>
        <end position="47"/>
    </location>
</feature>
<dbReference type="PROSITE" id="PS00409">
    <property type="entry name" value="PROKAR_NTER_METHYL"/>
    <property type="match status" value="1"/>
</dbReference>
<proteinExistence type="predicted"/>
<dbReference type="RefSeq" id="WP_217669089.1">
    <property type="nucleotide sequence ID" value="NZ_JAHRID010000004.1"/>
</dbReference>
<keyword evidence="1" id="KW-0812">Transmembrane</keyword>
<keyword evidence="1" id="KW-1133">Transmembrane helix</keyword>
<organism evidence="2 3">
    <name type="scientific">Arsukibacterium indicum</name>
    <dbReference type="NCBI Taxonomy" id="2848612"/>
    <lineage>
        <taxon>Bacteria</taxon>
        <taxon>Pseudomonadati</taxon>
        <taxon>Pseudomonadota</taxon>
        <taxon>Gammaproteobacteria</taxon>
        <taxon>Chromatiales</taxon>
        <taxon>Chromatiaceae</taxon>
        <taxon>Arsukibacterium</taxon>
    </lineage>
</organism>
<gene>
    <name evidence="2" type="ORF">KQY15_10160</name>
</gene>
<evidence type="ECO:0000313" key="2">
    <source>
        <dbReference type="EMBL" id="MBV2129458.1"/>
    </source>
</evidence>